<dbReference type="Pfam" id="PF07949">
    <property type="entry name" value="YbbR"/>
    <property type="match status" value="2"/>
</dbReference>
<feature type="compositionally biased region" description="Low complexity" evidence="1">
    <location>
        <begin position="426"/>
        <end position="439"/>
    </location>
</feature>
<dbReference type="PANTHER" id="PTHR37804">
    <property type="entry name" value="CDAA REGULATORY PROTEIN CDAR"/>
    <property type="match status" value="1"/>
</dbReference>
<dbReference type="Proteomes" id="UP000004416">
    <property type="component" value="Unassembled WGS sequence"/>
</dbReference>
<proteinExistence type="predicted"/>
<dbReference type="Gene3D" id="2.170.120.40">
    <property type="entry name" value="YbbR-like domain"/>
    <property type="match status" value="2"/>
</dbReference>
<dbReference type="CDD" id="cd20206">
    <property type="entry name" value="YbbR"/>
    <property type="match status" value="2"/>
</dbReference>
<organism evidence="2 3">
    <name type="scientific">Desulfitobacterium hafniense DP7</name>
    <dbReference type="NCBI Taxonomy" id="537010"/>
    <lineage>
        <taxon>Bacteria</taxon>
        <taxon>Bacillati</taxon>
        <taxon>Bacillota</taxon>
        <taxon>Clostridia</taxon>
        <taxon>Eubacteriales</taxon>
        <taxon>Desulfitobacteriaceae</taxon>
        <taxon>Desulfitobacterium</taxon>
    </lineage>
</organism>
<evidence type="ECO:0000256" key="1">
    <source>
        <dbReference type="SAM" id="MobiDB-lite"/>
    </source>
</evidence>
<name>G9XHD1_DESHA</name>
<dbReference type="PATRIC" id="fig|537010.4.peg.336"/>
<dbReference type="Gene3D" id="2.170.120.30">
    <property type="match status" value="2"/>
</dbReference>
<evidence type="ECO:0000313" key="2">
    <source>
        <dbReference type="EMBL" id="EHL08933.1"/>
    </source>
</evidence>
<accession>G9XHD1</accession>
<dbReference type="EMBL" id="AFZX01000010">
    <property type="protein sequence ID" value="EHL08933.1"/>
    <property type="molecule type" value="Genomic_DNA"/>
</dbReference>
<feature type="region of interest" description="Disordered" evidence="1">
    <location>
        <begin position="405"/>
        <end position="439"/>
    </location>
</feature>
<reference evidence="2 3" key="1">
    <citation type="submission" date="2011-08" db="EMBL/GenBank/DDBJ databases">
        <authorList>
            <person name="Weinstock G."/>
            <person name="Sodergren E."/>
            <person name="Clifton S."/>
            <person name="Fulton L."/>
            <person name="Fulton B."/>
            <person name="Courtney L."/>
            <person name="Fronick C."/>
            <person name="Harrison M."/>
            <person name="Strong C."/>
            <person name="Farmer C."/>
            <person name="Delahaunty K."/>
            <person name="Markovic C."/>
            <person name="Hall O."/>
            <person name="Minx P."/>
            <person name="Tomlinson C."/>
            <person name="Mitreva M."/>
            <person name="Hou S."/>
            <person name="Chen J."/>
            <person name="Wollam A."/>
            <person name="Pepin K.H."/>
            <person name="Johnson M."/>
            <person name="Bhonagiri V."/>
            <person name="Zhang X."/>
            <person name="Suruliraj S."/>
            <person name="Warren W."/>
            <person name="Chinwalla A."/>
            <person name="Mardis E.R."/>
            <person name="Wilson R.K."/>
        </authorList>
    </citation>
    <scope>NUCLEOTIDE SEQUENCE [LARGE SCALE GENOMIC DNA]</scope>
    <source>
        <strain evidence="2 3">DP7</strain>
    </source>
</reference>
<feature type="compositionally biased region" description="Basic and acidic residues" evidence="1">
    <location>
        <begin position="406"/>
        <end position="416"/>
    </location>
</feature>
<sequence length="439" mass="47292">MSMKEMLQRNLGYKTISLVLAILFWLWVTSQGSSQTLDRDPTFPLALIAKNTPANSMIMTKLPSVKVKTEGYNPSVNVNELFAYVDLSGSEPGEHDYEVKVDPIPNIKIVEISPRVVTLQLDTVEERMLPVTVEVSGAPVNGKKVGETIVKPSVVNVRGPSSLLGEVDKVLVELSAAGASETLQVSRPLLFRDKNGLAIFGPDPSVETITSSPTSVDIIVPIVAKELESKMVPLNATTTGTPAEGKEVRSIQVIPSGVQVYGEPEALAQFSALSIGSVNINGLSETKTYEISSDKVSLPEGLNYGSRTTFSVIVEMGSAVQDKTLYDLPIVLRNLPEDLVLEKPLPEVSVTIRAYPEILNNLTKEQISLWIDATGKAVGEHTVKIYWQLPAGIEMVSIPDVTYTLKAKEDPPKEPDNPGTPGNPGNPGNSNNSGNQPVV</sequence>
<dbReference type="AlphaFoldDB" id="G9XHD1"/>
<dbReference type="PANTHER" id="PTHR37804:SF1">
    <property type="entry name" value="CDAA REGULATORY PROTEIN CDAR"/>
    <property type="match status" value="1"/>
</dbReference>
<protein>
    <submittedName>
        <fullName evidence="2">YbbR-like protein</fullName>
    </submittedName>
</protein>
<comment type="caution">
    <text evidence="2">The sequence shown here is derived from an EMBL/GenBank/DDBJ whole genome shotgun (WGS) entry which is preliminary data.</text>
</comment>
<dbReference type="HOGENOM" id="CLU_039811_1_0_9"/>
<dbReference type="InterPro" id="IPR012505">
    <property type="entry name" value="YbbR"/>
</dbReference>
<dbReference type="InterPro" id="IPR053154">
    <property type="entry name" value="c-di-AMP_regulator"/>
</dbReference>
<gene>
    <name evidence="2" type="ORF">HMPREF0322_00355</name>
</gene>
<evidence type="ECO:0000313" key="3">
    <source>
        <dbReference type="Proteomes" id="UP000004416"/>
    </source>
</evidence>